<dbReference type="Pfam" id="PF22882">
    <property type="entry name" value="GT-D-like"/>
    <property type="match status" value="1"/>
</dbReference>
<name>A0A354YUL5_9FIRM</name>
<dbReference type="EMBL" id="DNZF01000081">
    <property type="protein sequence ID" value="HBK53030.1"/>
    <property type="molecule type" value="Genomic_DNA"/>
</dbReference>
<dbReference type="AlphaFoldDB" id="A0A354YUL5"/>
<evidence type="ECO:0000313" key="3">
    <source>
        <dbReference type="Proteomes" id="UP000263273"/>
    </source>
</evidence>
<dbReference type="NCBIfam" id="NF040628">
    <property type="entry name" value="GT-D_rel"/>
    <property type="match status" value="1"/>
</dbReference>
<gene>
    <name evidence="2" type="ORF">DDZ44_03715</name>
</gene>
<reference evidence="2 3" key="1">
    <citation type="journal article" date="2018" name="Nat. Biotechnol.">
        <title>A standardized bacterial taxonomy based on genome phylogeny substantially revises the tree of life.</title>
        <authorList>
            <person name="Parks D.H."/>
            <person name="Chuvochina M."/>
            <person name="Waite D.W."/>
            <person name="Rinke C."/>
            <person name="Skarshewski A."/>
            <person name="Chaumeil P.A."/>
            <person name="Hugenholtz P."/>
        </authorList>
    </citation>
    <scope>NUCLEOTIDE SEQUENCE [LARGE SCALE GENOMIC DNA]</scope>
    <source>
        <strain evidence="2">UBA10948</strain>
    </source>
</reference>
<evidence type="ECO:0000313" key="2">
    <source>
        <dbReference type="EMBL" id="HBK53030.1"/>
    </source>
</evidence>
<dbReference type="RefSeq" id="WP_061213953.1">
    <property type="nucleotide sequence ID" value="NZ_DCDX01000144.1"/>
</dbReference>
<dbReference type="InterPro" id="IPR049785">
    <property type="entry name" value="GT-D-like_firm"/>
</dbReference>
<dbReference type="Proteomes" id="UP000263273">
    <property type="component" value="Unassembled WGS sequence"/>
</dbReference>
<proteinExistence type="predicted"/>
<accession>A0A354YUL5</accession>
<feature type="domain" description="GT-D fold-like" evidence="1">
    <location>
        <begin position="34"/>
        <end position="259"/>
    </location>
</feature>
<evidence type="ECO:0000259" key="1">
    <source>
        <dbReference type="Pfam" id="PF22882"/>
    </source>
</evidence>
<organism evidence="2 3">
    <name type="scientific">Syntrophomonas wolfei</name>
    <dbReference type="NCBI Taxonomy" id="863"/>
    <lineage>
        <taxon>Bacteria</taxon>
        <taxon>Bacillati</taxon>
        <taxon>Bacillota</taxon>
        <taxon>Clostridia</taxon>
        <taxon>Eubacteriales</taxon>
        <taxon>Syntrophomonadaceae</taxon>
        <taxon>Syntrophomonas</taxon>
    </lineage>
</organism>
<dbReference type="InterPro" id="IPR055171">
    <property type="entry name" value="GT-D-like"/>
</dbReference>
<protein>
    <recommendedName>
        <fullName evidence="1">GT-D fold-like domain-containing protein</fullName>
    </recommendedName>
</protein>
<comment type="caution">
    <text evidence="2">The sequence shown here is derived from an EMBL/GenBank/DDBJ whole genome shotgun (WGS) entry which is preliminary data.</text>
</comment>
<sequence length="282" mass="32063">MESISFNRPRRIRVEPGKEKNANISRVDSSPLWLNSSQLMDEVLKSLEKRRPCSIVSLGATEAFVMAQYTLLTEEEFMHHPEALVANRGARGGHGHRGISFPNLRARDDTVEAVRMAHIVGYNSLVEPAREMAERVLEAYAIQPRYLFEANIRRVLLFSQREKFEAMLRGRKVLLISSLAPRLKVLRQQEYKDRLDCDLVAALSIYDYGEIPEVKRQLDHYDFDLCLLAAGVNAIILATHIAGYLGKVAFDIGWCMETMISGEIFVDPWLGNIIGLEMLLQM</sequence>